<evidence type="ECO:0000256" key="2">
    <source>
        <dbReference type="ARBA" id="ARBA00004141"/>
    </source>
</evidence>
<feature type="transmembrane region" description="Helical" evidence="11">
    <location>
        <begin position="206"/>
        <end position="225"/>
    </location>
</feature>
<keyword evidence="11" id="KW-0460">Magnesium</keyword>
<evidence type="ECO:0000256" key="4">
    <source>
        <dbReference type="ARBA" id="ARBA00022475"/>
    </source>
</evidence>
<dbReference type="Gene3D" id="1.10.357.140">
    <property type="entry name" value="UbiA prenyltransferase"/>
    <property type="match status" value="1"/>
</dbReference>
<proteinExistence type="inferred from homology"/>
<comment type="cofactor">
    <cofactor evidence="1 11">
        <name>Mg(2+)</name>
        <dbReference type="ChEBI" id="CHEBI:18420"/>
    </cofactor>
</comment>
<sequence>MDTRRLSAYGRLMRVDRPIGTLLLLWPTLWALLMAAEGLPSLHLALVFGAGVFLMRSAGCVINDFADRKFDGHVKRTAQRPLVTGEATAKEAIWLFVGLCLVAFLLVLTLNTFTIILSVGGVLLAAVYPFTKRFTHLPQFALGAAFSWAIPMAFAAVQGQVPAYAWLLFVANLCWTVAYDTLYAMVDRDDDEKVGIKSTARLFGRFDLLAVGLLQSATLVLLLVLFKQLELSWPAWLSLAVAAFLFVRQQTQVKGRDRDACFNAFLANNSVGWVISLGLAASYLAPAWFLSA</sequence>
<keyword evidence="14" id="KW-1185">Reference proteome</keyword>
<dbReference type="NCBIfam" id="TIGR01474">
    <property type="entry name" value="ubiA_proteo"/>
    <property type="match status" value="1"/>
</dbReference>
<keyword evidence="9 11" id="KW-1133">Transmembrane helix</keyword>
<feature type="transmembrane region" description="Helical" evidence="11">
    <location>
        <begin position="231"/>
        <end position="248"/>
    </location>
</feature>
<feature type="transmembrane region" description="Helical" evidence="11">
    <location>
        <begin position="260"/>
        <end position="285"/>
    </location>
</feature>
<keyword evidence="10 11" id="KW-0472">Membrane</keyword>
<gene>
    <name evidence="11 13" type="primary">ubiA</name>
    <name evidence="13" type="ORF">ACFSJ3_12480</name>
</gene>
<keyword evidence="8 11" id="KW-0812">Transmembrane</keyword>
<keyword evidence="5 11" id="KW-0997">Cell inner membrane</keyword>
<keyword evidence="6 11" id="KW-0808">Transferase</keyword>
<evidence type="ECO:0000256" key="9">
    <source>
        <dbReference type="ARBA" id="ARBA00022989"/>
    </source>
</evidence>
<evidence type="ECO:0000256" key="1">
    <source>
        <dbReference type="ARBA" id="ARBA00001946"/>
    </source>
</evidence>
<dbReference type="PROSITE" id="PS00943">
    <property type="entry name" value="UBIA"/>
    <property type="match status" value="1"/>
</dbReference>
<evidence type="ECO:0000256" key="8">
    <source>
        <dbReference type="ARBA" id="ARBA00022692"/>
    </source>
</evidence>
<dbReference type="InterPro" id="IPR006370">
    <property type="entry name" value="HB_polyprenyltransferase-like"/>
</dbReference>
<accession>A0ABW4XPR6</accession>
<evidence type="ECO:0000256" key="7">
    <source>
        <dbReference type="ARBA" id="ARBA00022688"/>
    </source>
</evidence>
<comment type="caution">
    <text evidence="13">The sequence shown here is derived from an EMBL/GenBank/DDBJ whole genome shotgun (WGS) entry which is preliminary data.</text>
</comment>
<feature type="transmembrane region" description="Helical" evidence="11">
    <location>
        <begin position="137"/>
        <end position="157"/>
    </location>
</feature>
<comment type="pathway">
    <text evidence="11">Cofactor biosynthesis; ubiquinone biosynthesis.</text>
</comment>
<feature type="transmembrane region" description="Helical" evidence="11">
    <location>
        <begin position="113"/>
        <end position="130"/>
    </location>
</feature>
<reference evidence="14" key="1">
    <citation type="journal article" date="2019" name="Int. J. Syst. Evol. Microbiol.">
        <title>The Global Catalogue of Microorganisms (GCM) 10K type strain sequencing project: providing services to taxonomists for standard genome sequencing and annotation.</title>
        <authorList>
            <consortium name="The Broad Institute Genomics Platform"/>
            <consortium name="The Broad Institute Genome Sequencing Center for Infectious Disease"/>
            <person name="Wu L."/>
            <person name="Ma J."/>
        </authorList>
    </citation>
    <scope>NUCLEOTIDE SEQUENCE [LARGE SCALE GENOMIC DNA]</scope>
    <source>
        <strain evidence="14">CGMCC 1.10992</strain>
    </source>
</reference>
<evidence type="ECO:0000256" key="3">
    <source>
        <dbReference type="ARBA" id="ARBA00005985"/>
    </source>
</evidence>
<evidence type="ECO:0000256" key="12">
    <source>
        <dbReference type="NCBIfam" id="TIGR01474"/>
    </source>
</evidence>
<evidence type="ECO:0000313" key="14">
    <source>
        <dbReference type="Proteomes" id="UP001597380"/>
    </source>
</evidence>
<name>A0ABW4XPR6_9GAMM</name>
<dbReference type="EC" id="2.5.1.39" evidence="11 12"/>
<comment type="subcellular location">
    <subcellularLocation>
        <location evidence="11">Cell inner membrane</location>
        <topology evidence="11">Multi-pass membrane protein</topology>
    </subcellularLocation>
    <subcellularLocation>
        <location evidence="2">Membrane</location>
        <topology evidence="2">Multi-pass membrane protein</topology>
    </subcellularLocation>
</comment>
<dbReference type="InterPro" id="IPR039653">
    <property type="entry name" value="Prenyltransferase"/>
</dbReference>
<evidence type="ECO:0000313" key="13">
    <source>
        <dbReference type="EMBL" id="MFD2096805.1"/>
    </source>
</evidence>
<organism evidence="13 14">
    <name type="scientific">Corallincola platygyrae</name>
    <dbReference type="NCBI Taxonomy" id="1193278"/>
    <lineage>
        <taxon>Bacteria</taxon>
        <taxon>Pseudomonadati</taxon>
        <taxon>Pseudomonadota</taxon>
        <taxon>Gammaproteobacteria</taxon>
        <taxon>Alteromonadales</taxon>
        <taxon>Psychromonadaceae</taxon>
        <taxon>Corallincola</taxon>
    </lineage>
</organism>
<dbReference type="EMBL" id="JBHUHT010000013">
    <property type="protein sequence ID" value="MFD2096805.1"/>
    <property type="molecule type" value="Genomic_DNA"/>
</dbReference>
<evidence type="ECO:0000256" key="6">
    <source>
        <dbReference type="ARBA" id="ARBA00022679"/>
    </source>
</evidence>
<dbReference type="RefSeq" id="WP_345339509.1">
    <property type="nucleotide sequence ID" value="NZ_BAABLI010000009.1"/>
</dbReference>
<keyword evidence="4 11" id="KW-1003">Cell membrane</keyword>
<dbReference type="CDD" id="cd13959">
    <property type="entry name" value="PT_UbiA_COQ2"/>
    <property type="match status" value="1"/>
</dbReference>
<comment type="similarity">
    <text evidence="3 11">Belongs to the UbiA prenyltransferase family.</text>
</comment>
<evidence type="ECO:0000256" key="5">
    <source>
        <dbReference type="ARBA" id="ARBA00022519"/>
    </source>
</evidence>
<dbReference type="Proteomes" id="UP001597380">
    <property type="component" value="Unassembled WGS sequence"/>
</dbReference>
<dbReference type="PANTHER" id="PTHR11048:SF28">
    <property type="entry name" value="4-HYDROXYBENZOATE POLYPRENYLTRANSFERASE, MITOCHONDRIAL"/>
    <property type="match status" value="1"/>
</dbReference>
<evidence type="ECO:0000256" key="11">
    <source>
        <dbReference type="HAMAP-Rule" id="MF_01635"/>
    </source>
</evidence>
<dbReference type="Pfam" id="PF01040">
    <property type="entry name" value="UbiA"/>
    <property type="match status" value="1"/>
</dbReference>
<keyword evidence="7 11" id="KW-0831">Ubiquinone biosynthesis</keyword>
<dbReference type="GO" id="GO:0008412">
    <property type="term" value="F:4-hydroxybenzoate polyprenyltransferase activity"/>
    <property type="evidence" value="ECO:0007669"/>
    <property type="project" value="UniProtKB-EC"/>
</dbReference>
<evidence type="ECO:0000256" key="10">
    <source>
        <dbReference type="ARBA" id="ARBA00023136"/>
    </source>
</evidence>
<dbReference type="InterPro" id="IPR030470">
    <property type="entry name" value="UbiA_prenylTrfase_CS"/>
</dbReference>
<dbReference type="Gene3D" id="1.20.120.1780">
    <property type="entry name" value="UbiA prenyltransferase"/>
    <property type="match status" value="1"/>
</dbReference>
<comment type="function">
    <text evidence="11">Catalyzes the prenylation of para-hydroxybenzoate (PHB) with an all-trans polyprenyl group. Mediates the second step in the final reaction sequence of ubiquinone-8 (UQ-8) biosynthesis, which is the condensation of the polyisoprenoid side chain with PHB, generating the first membrane-bound Q intermediate 3-octaprenyl-4-hydroxybenzoate.</text>
</comment>
<feature type="transmembrane region" description="Helical" evidence="11">
    <location>
        <begin position="87"/>
        <end position="107"/>
    </location>
</feature>
<dbReference type="HAMAP" id="MF_01635">
    <property type="entry name" value="UbiA"/>
    <property type="match status" value="1"/>
</dbReference>
<protein>
    <recommendedName>
        <fullName evidence="11 12">4-hydroxybenzoate octaprenyltransferase</fullName>
        <ecNumber evidence="11 12">2.5.1.39</ecNumber>
    </recommendedName>
    <alternativeName>
        <fullName evidence="11">4-HB polyprenyltransferase</fullName>
    </alternativeName>
</protein>
<dbReference type="PANTHER" id="PTHR11048">
    <property type="entry name" value="PRENYLTRANSFERASES"/>
    <property type="match status" value="1"/>
</dbReference>
<dbReference type="InterPro" id="IPR000537">
    <property type="entry name" value="UbiA_prenyltransferase"/>
</dbReference>
<feature type="transmembrane region" description="Helical" evidence="11">
    <location>
        <begin position="45"/>
        <end position="66"/>
    </location>
</feature>
<dbReference type="InterPro" id="IPR044878">
    <property type="entry name" value="UbiA_sf"/>
</dbReference>
<comment type="catalytic activity">
    <reaction evidence="11">
        <text>all-trans-octaprenyl diphosphate + 4-hydroxybenzoate = 4-hydroxy-3-(all-trans-octaprenyl)benzoate + diphosphate</text>
        <dbReference type="Rhea" id="RHEA:27782"/>
        <dbReference type="ChEBI" id="CHEBI:1617"/>
        <dbReference type="ChEBI" id="CHEBI:17879"/>
        <dbReference type="ChEBI" id="CHEBI:33019"/>
        <dbReference type="ChEBI" id="CHEBI:57711"/>
        <dbReference type="EC" id="2.5.1.39"/>
    </reaction>
</comment>
<feature type="transmembrane region" description="Helical" evidence="11">
    <location>
        <begin position="163"/>
        <end position="186"/>
    </location>
</feature>